<dbReference type="GO" id="GO:0005829">
    <property type="term" value="C:cytosol"/>
    <property type="evidence" value="ECO:0007669"/>
    <property type="project" value="TreeGrafter"/>
</dbReference>
<dbReference type="GO" id="GO:0051082">
    <property type="term" value="F:unfolded protein binding"/>
    <property type="evidence" value="ECO:0007669"/>
    <property type="project" value="InterPro"/>
</dbReference>
<evidence type="ECO:0000256" key="1">
    <source>
        <dbReference type="ARBA" id="ARBA00009091"/>
    </source>
</evidence>
<comment type="similarity">
    <text evidence="1">Belongs to the Skp family.</text>
</comment>
<evidence type="ECO:0000313" key="5">
    <source>
        <dbReference type="EMBL" id="OHT46047.1"/>
    </source>
</evidence>
<keyword evidence="4" id="KW-0812">Transmembrane</keyword>
<reference evidence="5" key="2">
    <citation type="submission" date="2016-09" db="EMBL/GenBank/DDBJ databases">
        <authorList>
            <person name="Capua I."/>
            <person name="De Benedictis P."/>
            <person name="Joannis T."/>
            <person name="Lombin L.H."/>
            <person name="Cattoli G."/>
        </authorList>
    </citation>
    <scope>NUCLEOTIDE SEQUENCE [LARGE SCALE GENOMIC DNA]</scope>
    <source>
        <strain evidence="5">MSU</strain>
    </source>
</reference>
<dbReference type="SUPFAM" id="SSF111384">
    <property type="entry name" value="OmpH-like"/>
    <property type="match status" value="1"/>
</dbReference>
<dbReference type="InterPro" id="IPR024930">
    <property type="entry name" value="Skp_dom_sf"/>
</dbReference>
<evidence type="ECO:0000313" key="7">
    <source>
        <dbReference type="Proteomes" id="UP000180252"/>
    </source>
</evidence>
<evidence type="ECO:0000313" key="6">
    <source>
        <dbReference type="EMBL" id="OXB22005.1"/>
    </source>
</evidence>
<dbReference type="STRING" id="1278819.BHE19_00600"/>
<feature type="transmembrane region" description="Helical" evidence="4">
    <location>
        <begin position="20"/>
        <end position="37"/>
    </location>
</feature>
<proteinExistence type="inferred from homology"/>
<accession>A0A1S1J5V4</accession>
<dbReference type="EMBL" id="MIKE01000011">
    <property type="protein sequence ID" value="OHT46047.1"/>
    <property type="molecule type" value="Genomic_DNA"/>
</dbReference>
<dbReference type="GO" id="GO:0050821">
    <property type="term" value="P:protein stabilization"/>
    <property type="evidence" value="ECO:0007669"/>
    <property type="project" value="TreeGrafter"/>
</dbReference>
<keyword evidence="8" id="KW-1185">Reference proteome</keyword>
<evidence type="ECO:0000256" key="4">
    <source>
        <dbReference type="SAM" id="Phobius"/>
    </source>
</evidence>
<reference evidence="6 8" key="3">
    <citation type="submission" date="2016-11" db="EMBL/GenBank/DDBJ databases">
        <title>Whole genomes of Flavobacteriaceae.</title>
        <authorList>
            <person name="Stine C."/>
            <person name="Li C."/>
            <person name="Tadesse D."/>
        </authorList>
    </citation>
    <scope>NUCLEOTIDE SEQUENCE [LARGE SCALE GENOMIC DNA]</scope>
    <source>
        <strain evidence="6 8">ATCC BAA-2541</strain>
    </source>
</reference>
<sequence>MCLISFVKNIIINKMKKMPLYAAGFAVLLSIIAIYFAKSSSELVYVDVNKLITGYSKTKMAKSEFDKKASLMKANVDSLISNWQNELKTYEKERASLSPKELKLKQELLSNKQQQINGYQEAIQKKIQEEDKKVTQTVINDINDYIKEYGKKHNYKIIFGASGGGNIMYADESTDLTEEVLKGLNAEYDKK</sequence>
<dbReference type="Proteomes" id="UP000198319">
    <property type="component" value="Unassembled WGS sequence"/>
</dbReference>
<name>A0A1S1J5V4_9FLAO</name>
<evidence type="ECO:0000313" key="8">
    <source>
        <dbReference type="Proteomes" id="UP000198319"/>
    </source>
</evidence>
<dbReference type="Pfam" id="PF03938">
    <property type="entry name" value="OmpH"/>
    <property type="match status" value="1"/>
</dbReference>
<dbReference type="EMBL" id="MUHG01000002">
    <property type="protein sequence ID" value="OXB22005.1"/>
    <property type="molecule type" value="Genomic_DNA"/>
</dbReference>
<dbReference type="InterPro" id="IPR005632">
    <property type="entry name" value="Chaperone_Skp"/>
</dbReference>
<dbReference type="PANTHER" id="PTHR35089:SF1">
    <property type="entry name" value="CHAPERONE PROTEIN SKP"/>
    <property type="match status" value="1"/>
</dbReference>
<dbReference type="SMART" id="SM00935">
    <property type="entry name" value="OmpH"/>
    <property type="match status" value="1"/>
</dbReference>
<keyword evidence="4" id="KW-1133">Transmembrane helix</keyword>
<reference evidence="7" key="1">
    <citation type="submission" date="2016-09" db="EMBL/GenBank/DDBJ databases">
        <authorList>
            <person name="Chen S."/>
            <person name="Walker E."/>
        </authorList>
    </citation>
    <scope>NUCLEOTIDE SEQUENCE [LARGE SCALE GENOMIC DNA]</scope>
    <source>
        <strain evidence="7">MSU</strain>
    </source>
</reference>
<protein>
    <recommendedName>
        <fullName evidence="9">OmpH family outer membrane protein</fullName>
    </recommendedName>
</protein>
<evidence type="ECO:0000256" key="2">
    <source>
        <dbReference type="ARBA" id="ARBA00022729"/>
    </source>
</evidence>
<keyword evidence="3" id="KW-0175">Coiled coil</keyword>
<gene>
    <name evidence="6" type="ORF">B0A71_00625</name>
    <name evidence="5" type="ORF">BHE19_00600</name>
</gene>
<keyword evidence="4" id="KW-0472">Membrane</keyword>
<dbReference type="Gene3D" id="3.30.910.20">
    <property type="entry name" value="Skp domain"/>
    <property type="match status" value="1"/>
</dbReference>
<dbReference type="PANTHER" id="PTHR35089">
    <property type="entry name" value="CHAPERONE PROTEIN SKP"/>
    <property type="match status" value="1"/>
</dbReference>
<keyword evidence="2" id="KW-0732">Signal</keyword>
<organism evidence="5 7">
    <name type="scientific">Flavobacterium tructae</name>
    <dbReference type="NCBI Taxonomy" id="1114873"/>
    <lineage>
        <taxon>Bacteria</taxon>
        <taxon>Pseudomonadati</taxon>
        <taxon>Bacteroidota</taxon>
        <taxon>Flavobacteriia</taxon>
        <taxon>Flavobacteriales</taxon>
        <taxon>Flavobacteriaceae</taxon>
        <taxon>Flavobacterium</taxon>
    </lineage>
</organism>
<dbReference type="AlphaFoldDB" id="A0A1S1J5V4"/>
<feature type="coiled-coil region" evidence="3">
    <location>
        <begin position="73"/>
        <end position="129"/>
    </location>
</feature>
<comment type="caution">
    <text evidence="5">The sequence shown here is derived from an EMBL/GenBank/DDBJ whole genome shotgun (WGS) entry which is preliminary data.</text>
</comment>
<dbReference type="Proteomes" id="UP000180252">
    <property type="component" value="Unassembled WGS sequence"/>
</dbReference>
<evidence type="ECO:0000256" key="3">
    <source>
        <dbReference type="SAM" id="Coils"/>
    </source>
</evidence>
<evidence type="ECO:0008006" key="9">
    <source>
        <dbReference type="Google" id="ProtNLM"/>
    </source>
</evidence>